<organism evidence="2 3">
    <name type="scientific">Orbilia oligospora</name>
    <name type="common">Nematode-trapping fungus</name>
    <name type="synonym">Arthrobotrys oligospora</name>
    <dbReference type="NCBI Taxonomy" id="2813651"/>
    <lineage>
        <taxon>Eukaryota</taxon>
        <taxon>Fungi</taxon>
        <taxon>Dikarya</taxon>
        <taxon>Ascomycota</taxon>
        <taxon>Pezizomycotina</taxon>
        <taxon>Orbiliomycetes</taxon>
        <taxon>Orbiliales</taxon>
        <taxon>Orbiliaceae</taxon>
        <taxon>Orbilia</taxon>
    </lineage>
</organism>
<proteinExistence type="predicted"/>
<comment type="caution">
    <text evidence="2">The sequence shown here is derived from an EMBL/GenBank/DDBJ whole genome shotgun (WGS) entry which is preliminary data.</text>
</comment>
<feature type="compositionally biased region" description="Polar residues" evidence="1">
    <location>
        <begin position="74"/>
        <end position="86"/>
    </location>
</feature>
<feature type="region of interest" description="Disordered" evidence="1">
    <location>
        <begin position="272"/>
        <end position="296"/>
    </location>
</feature>
<sequence length="704" mass="78298">MCWPATRRQTTSPVHVDHGLHGNNTSSWFPCSFSWRQHKHHAKNLNDVDDQMIMTSLQNFINRRATTRNTATRSESPVKQHPSTFSNGGGSHIPLASTRVPSRNSRGAPTVELQDDSDDFKDSEILSLVNQDGGGGGGGGYDEDDSDDESERDDNGEFLHDFNREEVGGRYLVNKHHTTAPTNAPLQRNGGATGGGGGDVYRWQKNAAPANDDLSSDEESDGRVTPRIRIADEPPVSIAAASERAYTPPNREDPDPVNDQFQQEHFYTSIEFEPPAEDAPLPSTSEGVEDGRNDVNGVKGGQSWEELDREYSQHHKATVMPVRFNVSGLFDVLKEMGVPIRGTERLVLQDTLSHYKLFSIHNPSLPYQILIPYTPSNPSEPTKMLSEIATISFMRRHCPSIPTPEVAYHNLDPSNASRVPFMVIRSLRGRSVASLEGGIPTALKDRKRSAMLLDGLARVQCQIMRSTNAPNSLNVDRIGNIYFKMEAKKPKQTFTLGPFLGTDEDSSQDPEASAPVTELADLCLQVFQSTETSSLSLATGGNNARYKEIRTVKRRLAGLLGLLPSVPEAYSQLTLFHNSLSIGNILIDPATSAITCVLGWRDVYTIPFALTPVYPVELYPTNSEWRLWSGSEDAGRSGVDRYWGLRSIYETRMAKYDARFAGDVWDDEEVGGWLRVWEVVNCGVEGWVRRRAWIEGELERLRRL</sequence>
<dbReference type="Proteomes" id="UP000472727">
    <property type="component" value="Unassembled WGS sequence"/>
</dbReference>
<protein>
    <recommendedName>
        <fullName evidence="4">Aminoglycoside phosphotransferase domain-containing protein</fullName>
    </recommendedName>
</protein>
<reference evidence="2 3" key="1">
    <citation type="submission" date="2019-06" db="EMBL/GenBank/DDBJ databases">
        <authorList>
            <person name="Palmer J.M."/>
        </authorList>
    </citation>
    <scope>NUCLEOTIDE SEQUENCE [LARGE SCALE GENOMIC DNA]</scope>
    <source>
        <strain evidence="2 3">TWF106</strain>
    </source>
</reference>
<feature type="region of interest" description="Disordered" evidence="1">
    <location>
        <begin position="178"/>
        <end position="203"/>
    </location>
</feature>
<evidence type="ECO:0000256" key="1">
    <source>
        <dbReference type="SAM" id="MobiDB-lite"/>
    </source>
</evidence>
<evidence type="ECO:0000313" key="3">
    <source>
        <dbReference type="Proteomes" id="UP000472727"/>
    </source>
</evidence>
<feature type="compositionally biased region" description="Acidic residues" evidence="1">
    <location>
        <begin position="141"/>
        <end position="152"/>
    </location>
</feature>
<evidence type="ECO:0008006" key="4">
    <source>
        <dbReference type="Google" id="ProtNLM"/>
    </source>
</evidence>
<feature type="compositionally biased region" description="Basic and acidic residues" evidence="1">
    <location>
        <begin position="153"/>
        <end position="162"/>
    </location>
</feature>
<dbReference type="InterPro" id="IPR051678">
    <property type="entry name" value="AGP_Transferase"/>
</dbReference>
<dbReference type="EMBL" id="WIWS01000037">
    <property type="protein sequence ID" value="KAF3219302.1"/>
    <property type="molecule type" value="Genomic_DNA"/>
</dbReference>
<accession>A0A7C8UJS0</accession>
<dbReference type="AlphaFoldDB" id="A0A7C8UJS0"/>
<name>A0A7C8UJS0_ORBOL</name>
<dbReference type="PANTHER" id="PTHR21310:SF15">
    <property type="entry name" value="AMINOGLYCOSIDE PHOSPHOTRANSFERASE DOMAIN-CONTAINING PROTEIN"/>
    <property type="match status" value="1"/>
</dbReference>
<dbReference type="PANTHER" id="PTHR21310">
    <property type="entry name" value="AMINOGLYCOSIDE PHOSPHOTRANSFERASE-RELATED-RELATED"/>
    <property type="match status" value="1"/>
</dbReference>
<feature type="region of interest" description="Disordered" evidence="1">
    <location>
        <begin position="68"/>
        <end position="162"/>
    </location>
</feature>
<evidence type="ECO:0000313" key="2">
    <source>
        <dbReference type="EMBL" id="KAF3219302.1"/>
    </source>
</evidence>
<feature type="region of interest" description="Disordered" evidence="1">
    <location>
        <begin position="1"/>
        <end position="21"/>
    </location>
</feature>
<gene>
    <name evidence="2" type="ORF">TWF106_007143</name>
</gene>